<organism evidence="2 3">
    <name type="scientific">Scytalidium lignicola</name>
    <name type="common">Hyphomycete</name>
    <dbReference type="NCBI Taxonomy" id="5539"/>
    <lineage>
        <taxon>Eukaryota</taxon>
        <taxon>Fungi</taxon>
        <taxon>Dikarya</taxon>
        <taxon>Ascomycota</taxon>
        <taxon>Pezizomycotina</taxon>
        <taxon>Leotiomycetes</taxon>
        <taxon>Leotiomycetes incertae sedis</taxon>
        <taxon>Scytalidium</taxon>
    </lineage>
</organism>
<feature type="non-terminal residue" evidence="2">
    <location>
        <position position="1"/>
    </location>
</feature>
<dbReference type="Proteomes" id="UP000258309">
    <property type="component" value="Unassembled WGS sequence"/>
</dbReference>
<protein>
    <recommendedName>
        <fullName evidence="4">RxLR effector protein</fullName>
    </recommendedName>
</protein>
<name>A0A3E2HB04_SCYLI</name>
<evidence type="ECO:0000256" key="1">
    <source>
        <dbReference type="SAM" id="SignalP"/>
    </source>
</evidence>
<feature type="chain" id="PRO_5017683343" description="RxLR effector protein" evidence="1">
    <location>
        <begin position="20"/>
        <end position="86"/>
    </location>
</feature>
<accession>A0A3E2HB04</accession>
<dbReference type="AlphaFoldDB" id="A0A3E2HB04"/>
<feature type="non-terminal residue" evidence="2">
    <location>
        <position position="86"/>
    </location>
</feature>
<gene>
    <name evidence="2" type="ORF">B7463_g6013</name>
</gene>
<dbReference type="EMBL" id="NCSJ02000103">
    <property type="protein sequence ID" value="RFU30331.1"/>
    <property type="molecule type" value="Genomic_DNA"/>
</dbReference>
<keyword evidence="3" id="KW-1185">Reference proteome</keyword>
<keyword evidence="1" id="KW-0732">Signal</keyword>
<evidence type="ECO:0000313" key="2">
    <source>
        <dbReference type="EMBL" id="RFU30331.1"/>
    </source>
</evidence>
<feature type="signal peptide" evidence="1">
    <location>
        <begin position="1"/>
        <end position="19"/>
    </location>
</feature>
<proteinExistence type="predicted"/>
<evidence type="ECO:0008006" key="4">
    <source>
        <dbReference type="Google" id="ProtNLM"/>
    </source>
</evidence>
<evidence type="ECO:0000313" key="3">
    <source>
        <dbReference type="Proteomes" id="UP000258309"/>
    </source>
</evidence>
<sequence length="86" mass="9261">MKFTLLPCVLVLASALVQALPPADQVDSPVSVTEPDTLIENGLRGLSSNDNKGLNVRRATRSKILPNGHTARVARVHHHAPVMDTM</sequence>
<reference evidence="2 3" key="1">
    <citation type="submission" date="2018-05" db="EMBL/GenBank/DDBJ databases">
        <title>Draft genome sequence of Scytalidium lignicola DSM 105466, a ubiquitous saprotrophic fungus.</title>
        <authorList>
            <person name="Buettner E."/>
            <person name="Gebauer A.M."/>
            <person name="Hofrichter M."/>
            <person name="Liers C."/>
            <person name="Kellner H."/>
        </authorList>
    </citation>
    <scope>NUCLEOTIDE SEQUENCE [LARGE SCALE GENOMIC DNA]</scope>
    <source>
        <strain evidence="2 3">DSM 105466</strain>
    </source>
</reference>
<comment type="caution">
    <text evidence="2">The sequence shown here is derived from an EMBL/GenBank/DDBJ whole genome shotgun (WGS) entry which is preliminary data.</text>
</comment>